<dbReference type="GO" id="GO:1990904">
    <property type="term" value="C:ribonucleoprotein complex"/>
    <property type="evidence" value="ECO:0007669"/>
    <property type="project" value="UniProtKB-KW"/>
</dbReference>
<dbReference type="Pfam" id="PF17136">
    <property type="entry name" value="ribosomal_L24"/>
    <property type="match status" value="1"/>
</dbReference>
<dbReference type="CDD" id="cd06089">
    <property type="entry name" value="KOW_RPL26"/>
    <property type="match status" value="1"/>
</dbReference>
<dbReference type="GO" id="GO:0006412">
    <property type="term" value="P:translation"/>
    <property type="evidence" value="ECO:0007669"/>
    <property type="project" value="InterPro"/>
</dbReference>
<accession>A0A382EDI5</accession>
<dbReference type="SMART" id="SM00739">
    <property type="entry name" value="KOW"/>
    <property type="match status" value="1"/>
</dbReference>
<dbReference type="InterPro" id="IPR041988">
    <property type="entry name" value="Ribosomal_uL24_KOW"/>
</dbReference>
<dbReference type="GO" id="GO:0003735">
    <property type="term" value="F:structural constituent of ribosome"/>
    <property type="evidence" value="ECO:0007669"/>
    <property type="project" value="InterPro"/>
</dbReference>
<evidence type="ECO:0000256" key="3">
    <source>
        <dbReference type="ARBA" id="ARBA00023274"/>
    </source>
</evidence>
<gene>
    <name evidence="5" type="ORF">METZ01_LOCUS200925</name>
</gene>
<dbReference type="SUPFAM" id="SSF50104">
    <property type="entry name" value="Translation proteins SH3-like domain"/>
    <property type="match status" value="1"/>
</dbReference>
<evidence type="ECO:0000313" key="5">
    <source>
        <dbReference type="EMBL" id="SVB48071.1"/>
    </source>
</evidence>
<dbReference type="PANTHER" id="PTHR12903">
    <property type="entry name" value="MITOCHONDRIAL RIBOSOMAL PROTEIN L24"/>
    <property type="match status" value="1"/>
</dbReference>
<organism evidence="5">
    <name type="scientific">marine metagenome</name>
    <dbReference type="NCBI Taxonomy" id="408172"/>
    <lineage>
        <taxon>unclassified sequences</taxon>
        <taxon>metagenomes</taxon>
        <taxon>ecological metagenomes</taxon>
    </lineage>
</organism>
<dbReference type="InterPro" id="IPR014722">
    <property type="entry name" value="Rib_uL2_dom2"/>
</dbReference>
<dbReference type="InterPro" id="IPR008991">
    <property type="entry name" value="Translation_prot_SH3-like_sf"/>
</dbReference>
<sequence length="73" mass="8024">MHVTKGMTVKIISGNHKGMEGKVLHVFPEKDRVIIEGINFMKKATRPTQENPSGGLVEKEASIHISNVMVIQG</sequence>
<dbReference type="EMBL" id="UINC01043682">
    <property type="protein sequence ID" value="SVB48071.1"/>
    <property type="molecule type" value="Genomic_DNA"/>
</dbReference>
<dbReference type="NCBIfam" id="TIGR01079">
    <property type="entry name" value="rplX_bact"/>
    <property type="match status" value="1"/>
</dbReference>
<reference evidence="5" key="1">
    <citation type="submission" date="2018-05" db="EMBL/GenBank/DDBJ databases">
        <authorList>
            <person name="Lanie J.A."/>
            <person name="Ng W.-L."/>
            <person name="Kazmierczak K.M."/>
            <person name="Andrzejewski T.M."/>
            <person name="Davidsen T.M."/>
            <person name="Wayne K.J."/>
            <person name="Tettelin H."/>
            <person name="Glass J.I."/>
            <person name="Rusch D."/>
            <person name="Podicherti R."/>
            <person name="Tsui H.-C.T."/>
            <person name="Winkler M.E."/>
        </authorList>
    </citation>
    <scope>NUCLEOTIDE SEQUENCE</scope>
</reference>
<proteinExistence type="inferred from homology"/>
<evidence type="ECO:0000259" key="4">
    <source>
        <dbReference type="SMART" id="SM00739"/>
    </source>
</evidence>
<dbReference type="AlphaFoldDB" id="A0A382EDI5"/>
<dbReference type="GO" id="GO:0003723">
    <property type="term" value="F:RNA binding"/>
    <property type="evidence" value="ECO:0007669"/>
    <property type="project" value="InterPro"/>
</dbReference>
<dbReference type="InterPro" id="IPR005824">
    <property type="entry name" value="KOW"/>
</dbReference>
<protein>
    <recommendedName>
        <fullName evidence="4">KOW domain-containing protein</fullName>
    </recommendedName>
</protein>
<name>A0A382EDI5_9ZZZZ</name>
<keyword evidence="2" id="KW-0689">Ribosomal protein</keyword>
<dbReference type="InterPro" id="IPR003256">
    <property type="entry name" value="Ribosomal_uL24"/>
</dbReference>
<dbReference type="InterPro" id="IPR057264">
    <property type="entry name" value="Ribosomal_uL24_C"/>
</dbReference>
<dbReference type="HAMAP" id="MF_01326_B">
    <property type="entry name" value="Ribosomal_uL24_B"/>
    <property type="match status" value="1"/>
</dbReference>
<feature type="domain" description="KOW" evidence="4">
    <location>
        <begin position="2"/>
        <end position="29"/>
    </location>
</feature>
<comment type="similarity">
    <text evidence="1">Belongs to the universal ribosomal protein uL24 family.</text>
</comment>
<evidence type="ECO:0000256" key="2">
    <source>
        <dbReference type="ARBA" id="ARBA00022980"/>
    </source>
</evidence>
<evidence type="ECO:0000256" key="1">
    <source>
        <dbReference type="ARBA" id="ARBA00010618"/>
    </source>
</evidence>
<dbReference type="Pfam" id="PF00467">
    <property type="entry name" value="KOW"/>
    <property type="match status" value="1"/>
</dbReference>
<feature type="non-terminal residue" evidence="5">
    <location>
        <position position="73"/>
    </location>
</feature>
<dbReference type="Gene3D" id="2.30.30.30">
    <property type="match status" value="1"/>
</dbReference>
<dbReference type="GO" id="GO:0005840">
    <property type="term" value="C:ribosome"/>
    <property type="evidence" value="ECO:0007669"/>
    <property type="project" value="UniProtKB-KW"/>
</dbReference>
<keyword evidence="3" id="KW-0687">Ribonucleoprotein</keyword>